<evidence type="ECO:0000313" key="4">
    <source>
        <dbReference type="EMBL" id="CAB4646096.1"/>
    </source>
</evidence>
<dbReference type="EMBL" id="CAEZVA010000013">
    <property type="protein sequence ID" value="CAB4611109.1"/>
    <property type="molecule type" value="Genomic_DNA"/>
</dbReference>
<dbReference type="AlphaFoldDB" id="A0A6J6F6J3"/>
<evidence type="ECO:0000313" key="7">
    <source>
        <dbReference type="EMBL" id="CAB5103330.1"/>
    </source>
</evidence>
<name>A0A6J6F6J3_9ZZZZ</name>
<gene>
    <name evidence="1" type="ORF">UFOPK1599_00004</name>
    <name evidence="2" type="ORF">UFOPK1798_00003</name>
    <name evidence="3" type="ORF">UFOPK1894_00319</name>
    <name evidence="4" type="ORF">UFOPK2179_00469</name>
    <name evidence="5" type="ORF">UFOPK2715_00033</name>
    <name evidence="6" type="ORF">UFOPK3883_00589</name>
    <name evidence="7" type="ORF">UFOPK4420_00073</name>
</gene>
<organism evidence="2">
    <name type="scientific">freshwater metagenome</name>
    <dbReference type="NCBI Taxonomy" id="449393"/>
    <lineage>
        <taxon>unclassified sequences</taxon>
        <taxon>metagenomes</taxon>
        <taxon>ecological metagenomes</taxon>
    </lineage>
</organism>
<reference evidence="2" key="1">
    <citation type="submission" date="2020-05" db="EMBL/GenBank/DDBJ databases">
        <authorList>
            <person name="Chiriac C."/>
            <person name="Salcher M."/>
            <person name="Ghai R."/>
            <person name="Kavagutti S V."/>
        </authorList>
    </citation>
    <scope>NUCLEOTIDE SEQUENCE</scope>
</reference>
<evidence type="ECO:0000313" key="5">
    <source>
        <dbReference type="EMBL" id="CAB4714513.1"/>
    </source>
</evidence>
<dbReference type="EMBL" id="CAFBNV010000037">
    <property type="protein sequence ID" value="CAB4964514.1"/>
    <property type="molecule type" value="Genomic_DNA"/>
</dbReference>
<evidence type="ECO:0000313" key="2">
    <source>
        <dbReference type="EMBL" id="CAB4584502.1"/>
    </source>
</evidence>
<accession>A0A6J6F6J3</accession>
<dbReference type="EMBL" id="CAEZUH010000001">
    <property type="protein sequence ID" value="CAB4584502.1"/>
    <property type="molecule type" value="Genomic_DNA"/>
</dbReference>
<dbReference type="EMBL" id="CAEZWC010000035">
    <property type="protein sequence ID" value="CAB4646096.1"/>
    <property type="molecule type" value="Genomic_DNA"/>
</dbReference>
<evidence type="ECO:0000313" key="6">
    <source>
        <dbReference type="EMBL" id="CAB4964514.1"/>
    </source>
</evidence>
<dbReference type="EMBL" id="CAEZTE010000001">
    <property type="protein sequence ID" value="CAB4552725.1"/>
    <property type="molecule type" value="Genomic_DNA"/>
</dbReference>
<dbReference type="EMBL" id="CAFBRU010000003">
    <property type="protein sequence ID" value="CAB5103330.1"/>
    <property type="molecule type" value="Genomic_DNA"/>
</dbReference>
<protein>
    <submittedName>
        <fullName evidence="2">Unannotated protein</fullName>
    </submittedName>
</protein>
<evidence type="ECO:0000313" key="3">
    <source>
        <dbReference type="EMBL" id="CAB4611109.1"/>
    </source>
</evidence>
<dbReference type="EMBL" id="CAEZYN010000002">
    <property type="protein sequence ID" value="CAB4714513.1"/>
    <property type="molecule type" value="Genomic_DNA"/>
</dbReference>
<proteinExistence type="predicted"/>
<sequence>MKKVLSLSLILLLVFPNTASAVSIKSAKTLFELPYLANDQVREVLVKNNNIFLAGTTESISSIWIPGQLSGLSDGFITSYSRSGVQNWSLRLGSEANEIATALTADQDGSIWVVGASNTYSSQATPVNPPNVLNPDNVPITPAPQTPTPINKIKIWQVSSTGVIINSFEYSTDAVVLPNKIFVANGNLVLFGNIYEKSLTKGFYISLSKTGVFSEIIKIGSKFTQINSAIINKDFSFTAVGSSSDQILKAKPIGKVDAITLRISDLGLVQQVARATLKSTSRSWDSIDSGLFQGGRVSYSNRSEAAITKFSALSKPVWNVRYLSRSSALVAVGKNSWASFVSTGVIKGIPKWKPKVATPVVLEFGKKGEIISSYTLSAPAVAIDTDSEIGTVLITDSGKSFGLVLINQ</sequence>
<evidence type="ECO:0000313" key="1">
    <source>
        <dbReference type="EMBL" id="CAB4552725.1"/>
    </source>
</evidence>